<evidence type="ECO:0000313" key="1">
    <source>
        <dbReference type="EMBL" id="WAJ30875.1"/>
    </source>
</evidence>
<dbReference type="EMBL" id="CP113520">
    <property type="protein sequence ID" value="WAJ30875.1"/>
    <property type="molecule type" value="Genomic_DNA"/>
</dbReference>
<keyword evidence="1" id="KW-0808">Transferase</keyword>
<keyword evidence="2" id="KW-1185">Reference proteome</keyword>
<organism evidence="1 2">
    <name type="scientific">Antarcticirhabdus aurantiaca</name>
    <dbReference type="NCBI Taxonomy" id="2606717"/>
    <lineage>
        <taxon>Bacteria</taxon>
        <taxon>Pseudomonadati</taxon>
        <taxon>Pseudomonadota</taxon>
        <taxon>Alphaproteobacteria</taxon>
        <taxon>Hyphomicrobiales</taxon>
        <taxon>Aurantimonadaceae</taxon>
        <taxon>Antarcticirhabdus</taxon>
    </lineage>
</organism>
<protein>
    <submittedName>
        <fullName evidence="1">Phosphatidate cytidylyltransferase</fullName>
        <ecNumber evidence="1">2.7.7.41</ecNumber>
    </submittedName>
</protein>
<keyword evidence="1" id="KW-0548">Nucleotidyltransferase</keyword>
<dbReference type="EC" id="2.7.7.41" evidence="1"/>
<dbReference type="Proteomes" id="UP001163223">
    <property type="component" value="Chromosome"/>
</dbReference>
<gene>
    <name evidence="1" type="ORF">OXU80_12005</name>
</gene>
<name>A0ACD4NVT6_9HYPH</name>
<sequence>MGLSLRRIIEAPTWADLKSRLISAVVLGLIVLALLIIGGWPFRVLCCAAAVIVFDEWSRMTRAKRAGPIFTFARRTLLLSLLLFFFGFNTLAVAVVALGSLFIAFVDRRERKADWVLGGLVYAALAGLAPGMLRGDEIEGLAALGFVICIVWPTDIFAYFAGRTFGGPKLLPAVSPKKTISGAVGGLVAGVVFGVAFFWWVTGFVSVFVVVLAAVLSLIGQAGDLFESWVKRRFGVKDSGRIIPGHGGLMDRVDALLVAIAAAWAVGTLMHGFAHPARAIFQL</sequence>
<accession>A0ACD4NVT6</accession>
<reference evidence="1" key="1">
    <citation type="submission" date="2022-11" db="EMBL/GenBank/DDBJ databases">
        <title>beta-Carotene-producing bacterium, Jeongeuplla avenae sp. nov., alleviates the salt stress of Arabidopsis seedlings.</title>
        <authorList>
            <person name="Jiang L."/>
            <person name="Lee J."/>
        </authorList>
    </citation>
    <scope>NUCLEOTIDE SEQUENCE</scope>
    <source>
        <strain evidence="1">DY_R2A_6</strain>
    </source>
</reference>
<proteinExistence type="predicted"/>
<evidence type="ECO:0000313" key="2">
    <source>
        <dbReference type="Proteomes" id="UP001163223"/>
    </source>
</evidence>